<protein>
    <submittedName>
        <fullName evidence="3">Uncharacterized protein</fullName>
    </submittedName>
</protein>
<dbReference type="Proteomes" id="UP001217089">
    <property type="component" value="Unassembled WGS sequence"/>
</dbReference>
<name>A0ABQ9EPT3_TEGGR</name>
<dbReference type="SUPFAM" id="SSF50447">
    <property type="entry name" value="Translation proteins"/>
    <property type="match status" value="1"/>
</dbReference>
<comment type="caution">
    <text evidence="3">The sequence shown here is derived from an EMBL/GenBank/DDBJ whole genome shotgun (WGS) entry which is preliminary data.</text>
</comment>
<keyword evidence="1" id="KW-0479">Metal-binding</keyword>
<dbReference type="PANTHER" id="PTHR43462">
    <property type="entry name" value="ALANYL-TRNA EDITING PROTEIN"/>
    <property type="match status" value="1"/>
</dbReference>
<dbReference type="SUPFAM" id="SSF55186">
    <property type="entry name" value="ThrRS/AlaRS common domain"/>
    <property type="match status" value="1"/>
</dbReference>
<reference evidence="3 4" key="1">
    <citation type="submission" date="2022-12" db="EMBL/GenBank/DDBJ databases">
        <title>Chromosome-level genome of Tegillarca granosa.</title>
        <authorList>
            <person name="Kim J."/>
        </authorList>
    </citation>
    <scope>NUCLEOTIDE SEQUENCE [LARGE SCALE GENOMIC DNA]</scope>
    <source>
        <strain evidence="3">Teg-2019</strain>
        <tissue evidence="3">Adductor muscle</tissue>
    </source>
</reference>
<evidence type="ECO:0000313" key="3">
    <source>
        <dbReference type="EMBL" id="KAJ8307234.1"/>
    </source>
</evidence>
<dbReference type="Gene3D" id="2.40.30.130">
    <property type="match status" value="1"/>
</dbReference>
<dbReference type="InterPro" id="IPR009000">
    <property type="entry name" value="Transl_B-barrel_sf"/>
</dbReference>
<gene>
    <name evidence="3" type="ORF">KUTeg_015318</name>
</gene>
<organism evidence="3 4">
    <name type="scientific">Tegillarca granosa</name>
    <name type="common">Malaysian cockle</name>
    <name type="synonym">Anadara granosa</name>
    <dbReference type="NCBI Taxonomy" id="220873"/>
    <lineage>
        <taxon>Eukaryota</taxon>
        <taxon>Metazoa</taxon>
        <taxon>Spiralia</taxon>
        <taxon>Lophotrochozoa</taxon>
        <taxon>Mollusca</taxon>
        <taxon>Bivalvia</taxon>
        <taxon>Autobranchia</taxon>
        <taxon>Pteriomorphia</taxon>
        <taxon>Arcoida</taxon>
        <taxon>Arcoidea</taxon>
        <taxon>Arcidae</taxon>
        <taxon>Tegillarca</taxon>
    </lineage>
</organism>
<dbReference type="InterPro" id="IPR018163">
    <property type="entry name" value="Thr/Ala-tRNA-synth_IIc_edit"/>
</dbReference>
<accession>A0ABQ9EPT3</accession>
<dbReference type="InterPro" id="IPR051335">
    <property type="entry name" value="Alanyl-tRNA_Editing_Enzymes"/>
</dbReference>
<keyword evidence="2" id="KW-0862">Zinc</keyword>
<evidence type="ECO:0000256" key="1">
    <source>
        <dbReference type="ARBA" id="ARBA00022723"/>
    </source>
</evidence>
<dbReference type="EMBL" id="JARBDR010000793">
    <property type="protein sequence ID" value="KAJ8307234.1"/>
    <property type="molecule type" value="Genomic_DNA"/>
</dbReference>
<evidence type="ECO:0000313" key="4">
    <source>
        <dbReference type="Proteomes" id="UP001217089"/>
    </source>
</evidence>
<dbReference type="PANTHER" id="PTHR43462:SF1">
    <property type="entry name" value="ALANYL-TRNA EDITING PROTEIN AARSD1"/>
    <property type="match status" value="1"/>
</dbReference>
<dbReference type="Gene3D" id="3.30.980.10">
    <property type="entry name" value="Threonyl-trna Synthetase, Chain A, domain 2"/>
    <property type="match status" value="1"/>
</dbReference>
<proteinExistence type="predicted"/>
<sequence>MEDTILFPEGGGQPDDRGQINDVEVLKITRKGTDAVNFVMSEIPVGTEVDLKVDWSRRFDHMQQHTGQHLITAIADSLCLGEKTSSINLGTAAMSESEVSQLESEVNDKIRAKIPVTTVIYEDKNDPELLKMTTLEQYEHDKLLSVESKGKKRTVLSYVAGQRVLDYLGRSLQVEKALTTLLKVPLEQHFELTERAVKGFKNTQKVTQTLLRDLAVLEAERYKNQTEKDPIFVLHRKEGDNEFMNIIVNGMNDQNVTCFLSVGDDKGAGLFLLSGKEEIVKELGPKVAEILEGKGSFSRGNFQGKANKLSVKHRAEKLIREYLQRDKTEK</sequence>
<keyword evidence="4" id="KW-1185">Reference proteome</keyword>
<evidence type="ECO:0000256" key="2">
    <source>
        <dbReference type="ARBA" id="ARBA00022833"/>
    </source>
</evidence>